<proteinExistence type="predicted"/>
<evidence type="ECO:0000313" key="3">
    <source>
        <dbReference type="Proteomes" id="UP001212997"/>
    </source>
</evidence>
<feature type="compositionally biased region" description="Low complexity" evidence="1">
    <location>
        <begin position="231"/>
        <end position="276"/>
    </location>
</feature>
<feature type="compositionally biased region" description="Polar residues" evidence="1">
    <location>
        <begin position="61"/>
        <end position="73"/>
    </location>
</feature>
<feature type="compositionally biased region" description="Low complexity" evidence="1">
    <location>
        <begin position="168"/>
        <end position="181"/>
    </location>
</feature>
<protein>
    <submittedName>
        <fullName evidence="2">Uncharacterized protein</fullName>
    </submittedName>
</protein>
<feature type="region of interest" description="Disordered" evidence="1">
    <location>
        <begin position="44"/>
        <end position="209"/>
    </location>
</feature>
<accession>A0AAD5UU70</accession>
<dbReference type="EMBL" id="JANAWD010000573">
    <property type="protein sequence ID" value="KAJ3477684.1"/>
    <property type="molecule type" value="Genomic_DNA"/>
</dbReference>
<feature type="compositionally biased region" description="Low complexity" evidence="1">
    <location>
        <begin position="323"/>
        <end position="360"/>
    </location>
</feature>
<feature type="compositionally biased region" description="Polar residues" evidence="1">
    <location>
        <begin position="129"/>
        <end position="139"/>
    </location>
</feature>
<organism evidence="2 3">
    <name type="scientific">Meripilus lineatus</name>
    <dbReference type="NCBI Taxonomy" id="2056292"/>
    <lineage>
        <taxon>Eukaryota</taxon>
        <taxon>Fungi</taxon>
        <taxon>Dikarya</taxon>
        <taxon>Basidiomycota</taxon>
        <taxon>Agaricomycotina</taxon>
        <taxon>Agaricomycetes</taxon>
        <taxon>Polyporales</taxon>
        <taxon>Meripilaceae</taxon>
        <taxon>Meripilus</taxon>
    </lineage>
</organism>
<feature type="compositionally biased region" description="Acidic residues" evidence="1">
    <location>
        <begin position="182"/>
        <end position="192"/>
    </location>
</feature>
<keyword evidence="3" id="KW-1185">Reference proteome</keyword>
<name>A0AAD5UU70_9APHY</name>
<evidence type="ECO:0000256" key="1">
    <source>
        <dbReference type="SAM" id="MobiDB-lite"/>
    </source>
</evidence>
<feature type="compositionally biased region" description="Polar residues" evidence="1">
    <location>
        <begin position="277"/>
        <end position="322"/>
    </location>
</feature>
<dbReference type="Proteomes" id="UP001212997">
    <property type="component" value="Unassembled WGS sequence"/>
</dbReference>
<feature type="compositionally biased region" description="Polar residues" evidence="1">
    <location>
        <begin position="513"/>
        <end position="533"/>
    </location>
</feature>
<feature type="region of interest" description="Disordered" evidence="1">
    <location>
        <begin position="227"/>
        <end position="389"/>
    </location>
</feature>
<sequence>MVKPTLVQTLLNRPTQTYHFPHSKEYHSSKQDFIRASTQSTIDRGCSELVPGPSPMHPQDTHNNSNNLNGHVRSSTASVSSYHSVPSSSVSSLSAVTAASSPSQTPSMRPDTAKQSHHPTPDTKRTPRSVASSTSNRNAQLPEKPTVPVTSQPKRMTSPPSAYNRQVPSKPIQSQSKQQSDAEGDDEDDESDVFYTPRSSLYSSPRTSRASANAIVDQKSITSALAPVVQTRSRSARASRTSASGSRTPSTASILSIPSTASSSSLGDLGSIIPSSFGTNSTRLTSPLFSDNGGLNRQVPTNGQAQSRQPQKSNSVETITIASSSPSKRGSQSSSMPTATATTTTTVTQQPSQQQQSTPPRGRPRPLSASSNNRKRRNQAETQPQTYADEDWAKDVRWLAPAIREVPSVPSPRNNYRPMSSEGAASPRASGIPSRTYAAPQKTYPPAAKSAERRQRTSRHSRGSRSSRGRMSALMEEDESDFSDLTPGASSQESRPPSPVMEEAEGSGGGGSRSVTPTASSLMAVRSTVTRSYSAKVPKTTARTITSSPEPIAEAKSGAPSIAATSETEDSLELNPDARLRAYARSPGGSRRTYSHTRPLSRSSTLTQTTFAANSITDPSIFAKGLPTHALPTPFPTTSSASTSYSSGANYNGGYTGLTMAHAGYVNKGKATLNDGKVDLAKAGIAQSSMATVEVVRGVAQAQTSSNTSSPRKKRRALSFSLKALGSVVVGKARGKGKHKEETPAHLLDALPLPVAFTAHIPPPSYVPSSYVLLQVFAVGLDALDSLLVQEEDKLRV</sequence>
<feature type="compositionally biased region" description="Polar residues" evidence="1">
    <location>
        <begin position="596"/>
        <end position="607"/>
    </location>
</feature>
<feature type="compositionally biased region" description="Basic and acidic residues" evidence="1">
    <location>
        <begin position="111"/>
        <end position="125"/>
    </location>
</feature>
<gene>
    <name evidence="2" type="ORF">NLI96_g10293</name>
</gene>
<feature type="compositionally biased region" description="Basic residues" evidence="1">
    <location>
        <begin position="456"/>
        <end position="468"/>
    </location>
</feature>
<reference evidence="2" key="1">
    <citation type="submission" date="2022-07" db="EMBL/GenBank/DDBJ databases">
        <title>Genome Sequence of Physisporinus lineatus.</title>
        <authorList>
            <person name="Buettner E."/>
        </authorList>
    </citation>
    <scope>NUCLEOTIDE SEQUENCE</scope>
    <source>
        <strain evidence="2">VT162</strain>
    </source>
</reference>
<evidence type="ECO:0000313" key="2">
    <source>
        <dbReference type="EMBL" id="KAJ3477684.1"/>
    </source>
</evidence>
<feature type="compositionally biased region" description="Polar residues" evidence="1">
    <location>
        <begin position="148"/>
        <end position="167"/>
    </location>
</feature>
<feature type="compositionally biased region" description="Polar residues" evidence="1">
    <location>
        <begin position="197"/>
        <end position="209"/>
    </location>
</feature>
<feature type="compositionally biased region" description="Low complexity" evidence="1">
    <location>
        <begin position="74"/>
        <end position="103"/>
    </location>
</feature>
<dbReference type="AlphaFoldDB" id="A0AAD5UU70"/>
<feature type="region of interest" description="Disordered" evidence="1">
    <location>
        <begin position="407"/>
        <end position="607"/>
    </location>
</feature>
<comment type="caution">
    <text evidence="2">The sequence shown here is derived from an EMBL/GenBank/DDBJ whole genome shotgun (WGS) entry which is preliminary data.</text>
</comment>